<organism evidence="1 2">
    <name type="scientific">Linderina macrospora</name>
    <dbReference type="NCBI Taxonomy" id="4868"/>
    <lineage>
        <taxon>Eukaryota</taxon>
        <taxon>Fungi</taxon>
        <taxon>Fungi incertae sedis</taxon>
        <taxon>Zoopagomycota</taxon>
        <taxon>Kickxellomycotina</taxon>
        <taxon>Kickxellomycetes</taxon>
        <taxon>Kickxellales</taxon>
        <taxon>Kickxellaceae</taxon>
        <taxon>Linderina</taxon>
    </lineage>
</organism>
<keyword evidence="2" id="KW-1185">Reference proteome</keyword>
<accession>A0ACC1J1B0</accession>
<gene>
    <name evidence="1" type="primary">MRPL35</name>
    <name evidence="1" type="ORF">FBU59_005965</name>
</gene>
<evidence type="ECO:0000313" key="1">
    <source>
        <dbReference type="EMBL" id="KAJ1933633.1"/>
    </source>
</evidence>
<keyword evidence="1" id="KW-0689">Ribosomal protein</keyword>
<dbReference type="Proteomes" id="UP001150603">
    <property type="component" value="Unassembled WGS sequence"/>
</dbReference>
<sequence length="347" mass="39223">MQSVSRLLRTSRVAAAALPRMKPVRFQSTYTKPRTGVNPAYDEALKVIDAYKTKKTAEAEAAAKELNDAQAKSADAAEISALKQKYFDLAVEAEINDSEVLWNVRQGNFDLSKPVFVHLKEKAWHARPLEILMQRLLQMYVLPDLLDPREVGIPSAQLNISLAEEPLEPGSAIEPGMARKQPEIELATFHEDTRLHTLVMVDLDEPHVEQQSFREQFHWVVANLPFSMTQTKAQLSEASELLSYIPPHPARGSPTHRYAFVAFEQADGGKQRIENAEVSRDLVLREFAKQHSLRPVGLSFFRATWDESVDEVYRDVLKLAPPNYGQMPAPRYDVTPDGRQINAYANY</sequence>
<comment type="caution">
    <text evidence="1">The sequence shown here is derived from an EMBL/GenBank/DDBJ whole genome shotgun (WGS) entry which is preliminary data.</text>
</comment>
<proteinExistence type="predicted"/>
<keyword evidence="1" id="KW-0687">Ribonucleoprotein</keyword>
<reference evidence="1" key="1">
    <citation type="submission" date="2022-07" db="EMBL/GenBank/DDBJ databases">
        <title>Phylogenomic reconstructions and comparative analyses of Kickxellomycotina fungi.</title>
        <authorList>
            <person name="Reynolds N.K."/>
            <person name="Stajich J.E."/>
            <person name="Barry K."/>
            <person name="Grigoriev I.V."/>
            <person name="Crous P."/>
            <person name="Smith M.E."/>
        </authorList>
    </citation>
    <scope>NUCLEOTIDE SEQUENCE</scope>
    <source>
        <strain evidence="1">NRRL 5244</strain>
    </source>
</reference>
<dbReference type="EMBL" id="JANBPW010004987">
    <property type="protein sequence ID" value="KAJ1933633.1"/>
    <property type="molecule type" value="Genomic_DNA"/>
</dbReference>
<evidence type="ECO:0000313" key="2">
    <source>
        <dbReference type="Proteomes" id="UP001150603"/>
    </source>
</evidence>
<protein>
    <submittedName>
        <fullName evidence="1">Mitochondrial 54S ribosomal protein YmL35</fullName>
    </submittedName>
</protein>
<name>A0ACC1J1B0_9FUNG</name>